<gene>
    <name evidence="11" type="ORF">QVD17_05833</name>
</gene>
<sequence length="767" mass="85923">MVGTANGGKTPVTPRQAFSVVNGGQDPGLRTGPGSITGSGCGAVQFTREDVDALLNVKIKAKDKFNLKEKCELMMEYIKKLRVCVKWFQDSEGLLSFEHEKLKKLFESAEKKSNEMELLMNAKEEELNAIIEELRANYSVLQEKFIKEESEKLAAVEALMTEKNARMTAESSQASLTDDLEKAQKECLTANQKIVSVNDMYKRLQEYNTSLQQYNSKLQTELNQTSETLSRVEREKAALMENLSNLKGYHESQQEQLASTKASLEESMKLKDSLASEVVCLRGDLQQVREDRDRQLVLVQDLTAEVEQYKECTGKSAVELGTLTSRSIELEATCTLQTDTIKRLQEQIATAEKKLELSDLSAIETREGYKEQKKLNSELTIRLAEAELKVIEGEALRKKLHNTILELKGNIRVFCRVRPLLLDEGVENGTKTISFPTTTEALGRGIEVVQQGQTHPFMFDKVFMPQASQEEVFEEISQLVQSALDGYKVCIFAYGQTGSGKTHTMMGTPGSYDDKGLIPRSLEQIFEARERLKEQGWKYEMQVSMLEIYNETIRDLLSSNKSSAIEGSGNKQQYTIKHDSNGNTHVSDLAIVDVRSSKEVSFLLNRAAQSRSVGKTQMNEQSSRSHFVFTLRISGVNEVLEQQVQGVLNLIDLAGSERLSKSGSTGDRLRETQAINKSLSSLTDVIFALAKKEEHIPYRNSKLTYLLQPCLGGDSKTLMVVNVSPAPSSVNESLCSLRFAARVNACEISIPRRQTTMRYMEPRLSYG</sequence>
<dbReference type="InterPro" id="IPR036961">
    <property type="entry name" value="Kinesin_motor_dom_sf"/>
</dbReference>
<dbReference type="Pfam" id="PF00225">
    <property type="entry name" value="Kinesin"/>
    <property type="match status" value="1"/>
</dbReference>
<dbReference type="GO" id="GO:0007018">
    <property type="term" value="P:microtubule-based movement"/>
    <property type="evidence" value="ECO:0007669"/>
    <property type="project" value="InterPro"/>
</dbReference>
<reference evidence="11" key="1">
    <citation type="journal article" date="2023" name="bioRxiv">
        <title>Improved chromosome-level genome assembly for marigold (Tagetes erecta).</title>
        <authorList>
            <person name="Jiang F."/>
            <person name="Yuan L."/>
            <person name="Wang S."/>
            <person name="Wang H."/>
            <person name="Xu D."/>
            <person name="Wang A."/>
            <person name="Fan W."/>
        </authorList>
    </citation>
    <scope>NUCLEOTIDE SEQUENCE</scope>
    <source>
        <strain evidence="11">WSJ</strain>
        <tissue evidence="11">Leaf</tissue>
    </source>
</reference>
<feature type="coiled-coil region" evidence="8">
    <location>
        <begin position="99"/>
        <end position="249"/>
    </location>
</feature>
<evidence type="ECO:0000256" key="9">
    <source>
        <dbReference type="SAM" id="MobiDB-lite"/>
    </source>
</evidence>
<feature type="coiled-coil region" evidence="8">
    <location>
        <begin position="334"/>
        <end position="389"/>
    </location>
</feature>
<dbReference type="GO" id="GO:0005874">
    <property type="term" value="C:microtubule"/>
    <property type="evidence" value="ECO:0007669"/>
    <property type="project" value="UniProtKB-KW"/>
</dbReference>
<dbReference type="PANTHER" id="PTHR47972:SF46">
    <property type="entry name" value="KINESIN-LIKE PROTEIN"/>
    <property type="match status" value="1"/>
</dbReference>
<protein>
    <recommendedName>
        <fullName evidence="7">Kinesin-like protein</fullName>
    </recommendedName>
</protein>
<comment type="caution">
    <text evidence="11">The sequence shown here is derived from an EMBL/GenBank/DDBJ whole genome shotgun (WGS) entry which is preliminary data.</text>
</comment>
<keyword evidence="4 6" id="KW-0067">ATP-binding</keyword>
<dbReference type="GO" id="GO:0003777">
    <property type="term" value="F:microtubule motor activity"/>
    <property type="evidence" value="ECO:0007669"/>
    <property type="project" value="InterPro"/>
</dbReference>
<dbReference type="Proteomes" id="UP001229421">
    <property type="component" value="Unassembled WGS sequence"/>
</dbReference>
<keyword evidence="5 6" id="KW-0505">Motor protein</keyword>
<evidence type="ECO:0000256" key="8">
    <source>
        <dbReference type="SAM" id="Coils"/>
    </source>
</evidence>
<dbReference type="SMART" id="SM00129">
    <property type="entry name" value="KISc"/>
    <property type="match status" value="1"/>
</dbReference>
<dbReference type="GO" id="GO:0005524">
    <property type="term" value="F:ATP binding"/>
    <property type="evidence" value="ECO:0007669"/>
    <property type="project" value="UniProtKB-UniRule"/>
</dbReference>
<dbReference type="PRINTS" id="PR00380">
    <property type="entry name" value="KINESINHEAVY"/>
</dbReference>
<keyword evidence="3 6" id="KW-0547">Nucleotide-binding</keyword>
<dbReference type="AlphaFoldDB" id="A0AAD8LF12"/>
<organism evidence="11 12">
    <name type="scientific">Tagetes erecta</name>
    <name type="common">African marigold</name>
    <dbReference type="NCBI Taxonomy" id="13708"/>
    <lineage>
        <taxon>Eukaryota</taxon>
        <taxon>Viridiplantae</taxon>
        <taxon>Streptophyta</taxon>
        <taxon>Embryophyta</taxon>
        <taxon>Tracheophyta</taxon>
        <taxon>Spermatophyta</taxon>
        <taxon>Magnoliopsida</taxon>
        <taxon>eudicotyledons</taxon>
        <taxon>Gunneridae</taxon>
        <taxon>Pentapetalae</taxon>
        <taxon>asterids</taxon>
        <taxon>campanulids</taxon>
        <taxon>Asterales</taxon>
        <taxon>Asteraceae</taxon>
        <taxon>Asteroideae</taxon>
        <taxon>Heliantheae alliance</taxon>
        <taxon>Tageteae</taxon>
        <taxon>Tagetes</taxon>
    </lineage>
</organism>
<evidence type="ECO:0000256" key="6">
    <source>
        <dbReference type="PROSITE-ProRule" id="PRU00283"/>
    </source>
</evidence>
<dbReference type="SUPFAM" id="SSF52540">
    <property type="entry name" value="P-loop containing nucleoside triphosphate hydrolases"/>
    <property type="match status" value="1"/>
</dbReference>
<dbReference type="InterPro" id="IPR027417">
    <property type="entry name" value="P-loop_NTPase"/>
</dbReference>
<keyword evidence="8" id="KW-0175">Coiled coil</keyword>
<dbReference type="Gene3D" id="3.40.850.10">
    <property type="entry name" value="Kinesin motor domain"/>
    <property type="match status" value="1"/>
</dbReference>
<proteinExistence type="inferred from homology"/>
<evidence type="ECO:0000259" key="10">
    <source>
        <dbReference type="PROSITE" id="PS50067"/>
    </source>
</evidence>
<dbReference type="GO" id="GO:0008017">
    <property type="term" value="F:microtubule binding"/>
    <property type="evidence" value="ECO:0007669"/>
    <property type="project" value="InterPro"/>
</dbReference>
<dbReference type="InterPro" id="IPR027640">
    <property type="entry name" value="Kinesin-like_fam"/>
</dbReference>
<comment type="similarity">
    <text evidence="1">Belongs to the TRAFAC class myosin-kinesin ATPase superfamily. Kinesin family. KIN-14 subfamily.</text>
</comment>
<dbReference type="FunFam" id="3.40.850.10:FF:000048">
    <property type="entry name" value="Kinesin-like protein"/>
    <property type="match status" value="1"/>
</dbReference>
<accession>A0AAD8LF12</accession>
<dbReference type="InterPro" id="IPR001752">
    <property type="entry name" value="Kinesin_motor_dom"/>
</dbReference>
<evidence type="ECO:0000313" key="12">
    <source>
        <dbReference type="Proteomes" id="UP001229421"/>
    </source>
</evidence>
<dbReference type="PROSITE" id="PS50067">
    <property type="entry name" value="KINESIN_MOTOR_2"/>
    <property type="match status" value="1"/>
</dbReference>
<feature type="region of interest" description="Disordered" evidence="9">
    <location>
        <begin position="1"/>
        <end position="31"/>
    </location>
</feature>
<keyword evidence="2 7" id="KW-0493">Microtubule</keyword>
<evidence type="ECO:0000313" key="11">
    <source>
        <dbReference type="EMBL" id="KAK1440008.1"/>
    </source>
</evidence>
<feature type="domain" description="Kinesin motor" evidence="10">
    <location>
        <begin position="410"/>
        <end position="746"/>
    </location>
</feature>
<evidence type="ECO:0000256" key="2">
    <source>
        <dbReference type="ARBA" id="ARBA00022701"/>
    </source>
</evidence>
<dbReference type="CDD" id="cd01366">
    <property type="entry name" value="KISc_C_terminal"/>
    <property type="match status" value="1"/>
</dbReference>
<dbReference type="PANTHER" id="PTHR47972">
    <property type="entry name" value="KINESIN-LIKE PROTEIN KLP-3"/>
    <property type="match status" value="1"/>
</dbReference>
<dbReference type="InterPro" id="IPR019821">
    <property type="entry name" value="Kinesin_motor_CS"/>
</dbReference>
<evidence type="ECO:0000256" key="7">
    <source>
        <dbReference type="RuleBase" id="RU000394"/>
    </source>
</evidence>
<evidence type="ECO:0000256" key="1">
    <source>
        <dbReference type="ARBA" id="ARBA00010899"/>
    </source>
</evidence>
<evidence type="ECO:0000256" key="5">
    <source>
        <dbReference type="ARBA" id="ARBA00023175"/>
    </source>
</evidence>
<evidence type="ECO:0000256" key="4">
    <source>
        <dbReference type="ARBA" id="ARBA00022840"/>
    </source>
</evidence>
<feature type="binding site" evidence="6">
    <location>
        <begin position="495"/>
        <end position="502"/>
    </location>
    <ligand>
        <name>ATP</name>
        <dbReference type="ChEBI" id="CHEBI:30616"/>
    </ligand>
</feature>
<evidence type="ECO:0000256" key="3">
    <source>
        <dbReference type="ARBA" id="ARBA00022741"/>
    </source>
</evidence>
<dbReference type="PROSITE" id="PS00411">
    <property type="entry name" value="KINESIN_MOTOR_1"/>
    <property type="match status" value="1"/>
</dbReference>
<dbReference type="EMBL" id="JAUHHV010000001">
    <property type="protein sequence ID" value="KAK1440008.1"/>
    <property type="molecule type" value="Genomic_DNA"/>
</dbReference>
<keyword evidence="12" id="KW-1185">Reference proteome</keyword>
<name>A0AAD8LF12_TARER</name>